<evidence type="ECO:0000313" key="2">
    <source>
        <dbReference type="EMBL" id="RVU11996.1"/>
    </source>
</evidence>
<dbReference type="SUPFAM" id="SSF54292">
    <property type="entry name" value="2Fe-2S ferredoxin-like"/>
    <property type="match status" value="1"/>
</dbReference>
<accession>A0A3S2V2U7</accession>
<dbReference type="RefSeq" id="WP_127734176.1">
    <property type="nucleotide sequence ID" value="NZ_SACP01000060.1"/>
</dbReference>
<dbReference type="InterPro" id="IPR012675">
    <property type="entry name" value="Beta-grasp_dom_sf"/>
</dbReference>
<reference evidence="2 3" key="1">
    <citation type="submission" date="2019-01" db="EMBL/GenBank/DDBJ databases">
        <authorList>
            <person name="Chen W.-M."/>
        </authorList>
    </citation>
    <scope>NUCLEOTIDE SEQUENCE [LARGE SCALE GENOMIC DNA]</scope>
    <source>
        <strain evidence="2 3">TER-1</strain>
    </source>
</reference>
<proteinExistence type="predicted"/>
<dbReference type="Proteomes" id="UP000286997">
    <property type="component" value="Unassembled WGS sequence"/>
</dbReference>
<comment type="caution">
    <text evidence="2">The sequence shown here is derived from an EMBL/GenBank/DDBJ whole genome shotgun (WGS) entry which is preliminary data.</text>
</comment>
<feature type="domain" description="2Fe-2S ferredoxin-type" evidence="1">
    <location>
        <begin position="24"/>
        <end position="104"/>
    </location>
</feature>
<dbReference type="CDD" id="cd00207">
    <property type="entry name" value="fer2"/>
    <property type="match status" value="1"/>
</dbReference>
<dbReference type="InterPro" id="IPR001041">
    <property type="entry name" value="2Fe-2S_ferredoxin-type"/>
</dbReference>
<dbReference type="EMBL" id="SACP01000060">
    <property type="protein sequence ID" value="RVU11996.1"/>
    <property type="molecule type" value="Genomic_DNA"/>
</dbReference>
<dbReference type="AlphaFoldDB" id="A0A3S2V2U7"/>
<name>A0A3S2V2U7_9HYPH</name>
<gene>
    <name evidence="2" type="ORF">EOE48_28135</name>
</gene>
<dbReference type="GO" id="GO:0051536">
    <property type="term" value="F:iron-sulfur cluster binding"/>
    <property type="evidence" value="ECO:0007669"/>
    <property type="project" value="InterPro"/>
</dbReference>
<dbReference type="Pfam" id="PF00111">
    <property type="entry name" value="Fer2"/>
    <property type="match status" value="1"/>
</dbReference>
<organism evidence="2 3">
    <name type="scientific">Methylobacterium oryzihabitans</name>
    <dbReference type="NCBI Taxonomy" id="2499852"/>
    <lineage>
        <taxon>Bacteria</taxon>
        <taxon>Pseudomonadati</taxon>
        <taxon>Pseudomonadota</taxon>
        <taxon>Alphaproteobacteria</taxon>
        <taxon>Hyphomicrobiales</taxon>
        <taxon>Methylobacteriaceae</taxon>
        <taxon>Methylobacterium</taxon>
    </lineage>
</organism>
<protein>
    <submittedName>
        <fullName evidence="2">2Fe-2S iron-sulfur cluster binding domain-containing protein</fullName>
    </submittedName>
</protein>
<sequence>MPHFDVFAEAFSAATTVPAHLEPRTITVAGTPGSFVWTPAAGTLLDAALAAGIGLPSGCRVGQCESCIVRVLSGECAHLVAFEGEADRCLTCQAVPVTDLVLAP</sequence>
<evidence type="ECO:0000259" key="1">
    <source>
        <dbReference type="PROSITE" id="PS51085"/>
    </source>
</evidence>
<dbReference type="OrthoDB" id="9810782at2"/>
<evidence type="ECO:0000313" key="3">
    <source>
        <dbReference type="Proteomes" id="UP000286997"/>
    </source>
</evidence>
<dbReference type="InterPro" id="IPR036010">
    <property type="entry name" value="2Fe-2S_ferredoxin-like_sf"/>
</dbReference>
<dbReference type="PROSITE" id="PS51085">
    <property type="entry name" value="2FE2S_FER_2"/>
    <property type="match status" value="1"/>
</dbReference>
<dbReference type="Gene3D" id="3.10.20.30">
    <property type="match status" value="1"/>
</dbReference>
<keyword evidence="3" id="KW-1185">Reference proteome</keyword>